<feature type="domain" description="Putative plant transposon protein" evidence="2">
    <location>
        <begin position="22"/>
        <end position="191"/>
    </location>
</feature>
<gene>
    <name evidence="3" type="ORF">LR48_Vigan07g125100</name>
</gene>
<sequence>MERKVDQLPREAPQFAEEVWMRHWSKLTTYPEPANIAVVQEFYANARVYSEEEEPFMSYVRGKRVLFDVVIINSFLNNQWPEDSVRCQYVPSGHFQRNKQGQPLHIRRSFLTLVCKYWVAFIHASLSPCSHVSDLTTSRVVLLFFILQGKQINVGRLIAQEINDCAHSTNAKSPLGHPSLITHLCKLVGVDSSTPPFERPRKMIDRSYYMQYCLLDEEGLPIPSPQPPRPHRCPQSALPDLPDQPDPYHMFDMKLALIDAKLEAVNRIGLAQAKMMRQRQVITQISSTQRI</sequence>
<evidence type="ECO:0000256" key="1">
    <source>
        <dbReference type="SAM" id="MobiDB-lite"/>
    </source>
</evidence>
<dbReference type="EMBL" id="CM003377">
    <property type="protein sequence ID" value="KOM47547.1"/>
    <property type="molecule type" value="Genomic_DNA"/>
</dbReference>
<dbReference type="AlphaFoldDB" id="A0A0L9UY90"/>
<evidence type="ECO:0000259" key="2">
    <source>
        <dbReference type="Pfam" id="PF20167"/>
    </source>
</evidence>
<accession>A0A0L9UY90</accession>
<feature type="region of interest" description="Disordered" evidence="1">
    <location>
        <begin position="223"/>
        <end position="242"/>
    </location>
</feature>
<dbReference type="Gramene" id="KOM47547">
    <property type="protein sequence ID" value="KOM47547"/>
    <property type="gene ID" value="LR48_Vigan07g125100"/>
</dbReference>
<reference evidence="4" key="1">
    <citation type="journal article" date="2015" name="Proc. Natl. Acad. Sci. U.S.A.">
        <title>Genome sequencing of adzuki bean (Vigna angularis) provides insight into high starch and low fat accumulation and domestication.</title>
        <authorList>
            <person name="Yang K."/>
            <person name="Tian Z."/>
            <person name="Chen C."/>
            <person name="Luo L."/>
            <person name="Zhao B."/>
            <person name="Wang Z."/>
            <person name="Yu L."/>
            <person name="Li Y."/>
            <person name="Sun Y."/>
            <person name="Li W."/>
            <person name="Chen Y."/>
            <person name="Li Y."/>
            <person name="Zhang Y."/>
            <person name="Ai D."/>
            <person name="Zhao J."/>
            <person name="Shang C."/>
            <person name="Ma Y."/>
            <person name="Wu B."/>
            <person name="Wang M."/>
            <person name="Gao L."/>
            <person name="Sun D."/>
            <person name="Zhang P."/>
            <person name="Guo F."/>
            <person name="Wang W."/>
            <person name="Li Y."/>
            <person name="Wang J."/>
            <person name="Varshney R.K."/>
            <person name="Wang J."/>
            <person name="Ling H.Q."/>
            <person name="Wan P."/>
        </authorList>
    </citation>
    <scope>NUCLEOTIDE SEQUENCE</scope>
    <source>
        <strain evidence="4">cv. Jingnong 6</strain>
    </source>
</reference>
<organism evidence="3 4">
    <name type="scientific">Phaseolus angularis</name>
    <name type="common">Azuki bean</name>
    <name type="synonym">Vigna angularis</name>
    <dbReference type="NCBI Taxonomy" id="3914"/>
    <lineage>
        <taxon>Eukaryota</taxon>
        <taxon>Viridiplantae</taxon>
        <taxon>Streptophyta</taxon>
        <taxon>Embryophyta</taxon>
        <taxon>Tracheophyta</taxon>
        <taxon>Spermatophyta</taxon>
        <taxon>Magnoliopsida</taxon>
        <taxon>eudicotyledons</taxon>
        <taxon>Gunneridae</taxon>
        <taxon>Pentapetalae</taxon>
        <taxon>rosids</taxon>
        <taxon>fabids</taxon>
        <taxon>Fabales</taxon>
        <taxon>Fabaceae</taxon>
        <taxon>Papilionoideae</taxon>
        <taxon>50 kb inversion clade</taxon>
        <taxon>NPAAA clade</taxon>
        <taxon>indigoferoid/millettioid clade</taxon>
        <taxon>Phaseoleae</taxon>
        <taxon>Vigna</taxon>
    </lineage>
</organism>
<proteinExistence type="predicted"/>
<dbReference type="InterPro" id="IPR046796">
    <property type="entry name" value="Transposase_32_dom"/>
</dbReference>
<dbReference type="Proteomes" id="UP000053144">
    <property type="component" value="Chromosome 7"/>
</dbReference>
<evidence type="ECO:0000313" key="4">
    <source>
        <dbReference type="Proteomes" id="UP000053144"/>
    </source>
</evidence>
<evidence type="ECO:0000313" key="3">
    <source>
        <dbReference type="EMBL" id="KOM47547.1"/>
    </source>
</evidence>
<protein>
    <recommendedName>
        <fullName evidence="2">Putative plant transposon protein domain-containing protein</fullName>
    </recommendedName>
</protein>
<dbReference type="Pfam" id="PF20167">
    <property type="entry name" value="Transposase_32"/>
    <property type="match status" value="1"/>
</dbReference>
<name>A0A0L9UY90_PHAAN</name>